<proteinExistence type="predicted"/>
<feature type="domain" description="NERD" evidence="1">
    <location>
        <begin position="145"/>
        <end position="257"/>
    </location>
</feature>
<dbReference type="InterPro" id="IPR011528">
    <property type="entry name" value="NERD"/>
</dbReference>
<evidence type="ECO:0000259" key="1">
    <source>
        <dbReference type="PROSITE" id="PS50965"/>
    </source>
</evidence>
<dbReference type="RefSeq" id="WP_301160115.1">
    <property type="nucleotide sequence ID" value="NZ_JAUHQB010000003.1"/>
</dbReference>
<dbReference type="AlphaFoldDB" id="A0AB35MHM7"/>
<dbReference type="Pfam" id="PF08378">
    <property type="entry name" value="NERD"/>
    <property type="match status" value="1"/>
</dbReference>
<dbReference type="EMBL" id="JAUHQB010000003">
    <property type="protein sequence ID" value="MDN4483198.1"/>
    <property type="molecule type" value="Genomic_DNA"/>
</dbReference>
<comment type="caution">
    <text evidence="2">The sequence shown here is derived from an EMBL/GenBank/DDBJ whole genome shotgun (WGS) entry which is preliminary data.</text>
</comment>
<name>A0AB35MHM7_9MICO</name>
<evidence type="ECO:0000313" key="2">
    <source>
        <dbReference type="EMBL" id="MDN4483198.1"/>
    </source>
</evidence>
<protein>
    <submittedName>
        <fullName evidence="2">Nuclease-related domain-containing protein</fullName>
    </submittedName>
</protein>
<evidence type="ECO:0000313" key="3">
    <source>
        <dbReference type="Proteomes" id="UP001172756"/>
    </source>
</evidence>
<dbReference type="PROSITE" id="PS50965">
    <property type="entry name" value="NERD"/>
    <property type="match status" value="1"/>
</dbReference>
<sequence>MDSLGDVTLGYWKRYGKERVYANGVSGSRLGFIDLATGEVTLEPGSDPRVEDVLRSWRPEGTLAPASSTADDMDEIVPAEGAGARADVSQEPATPAWTDLAQNRPGAGVRAEAEAAWSASKDRSKFWAYTGRILNVHTDERAWRVGAEGEEAIGARLDKLRDHGWRVLHSIPVGERGSDIDHVLVGPGGVFTVNSKNHPGGKIWVAKYQMRVNGQVVPYLRNARHEATRASRLLTQASGVDVSVRSCVIVLTGTIVPEVTIKQMPDDVMVLDRMDVPKWFGKRPAALSEESIERIFDAARRSTTWTNQV</sequence>
<organism evidence="2 3">
    <name type="scientific">Demequina lignilytica</name>
    <dbReference type="NCBI Taxonomy" id="3051663"/>
    <lineage>
        <taxon>Bacteria</taxon>
        <taxon>Bacillati</taxon>
        <taxon>Actinomycetota</taxon>
        <taxon>Actinomycetes</taxon>
        <taxon>Micrococcales</taxon>
        <taxon>Demequinaceae</taxon>
        <taxon>Demequina</taxon>
    </lineage>
</organism>
<accession>A0AB35MHM7</accession>
<reference evidence="2 3" key="1">
    <citation type="submission" date="2023-06" db="EMBL/GenBank/DDBJ databases">
        <title>SYSU T0a273.</title>
        <authorList>
            <person name="Gao L."/>
            <person name="Fang B.-Z."/>
            <person name="Li W.-J."/>
        </authorList>
    </citation>
    <scope>NUCLEOTIDE SEQUENCE [LARGE SCALE GENOMIC DNA]</scope>
    <source>
        <strain evidence="2 3">SYSU T0a273</strain>
    </source>
</reference>
<dbReference type="Proteomes" id="UP001172756">
    <property type="component" value="Unassembled WGS sequence"/>
</dbReference>
<gene>
    <name evidence="2" type="ORF">QQ002_06565</name>
</gene>